<reference evidence="1 2" key="2">
    <citation type="journal article" date="2022" name="Mol. Ecol. Resour.">
        <title>The genomes of chicory, endive, great burdock and yacon provide insights into Asteraceae paleo-polyploidization history and plant inulin production.</title>
        <authorList>
            <person name="Fan W."/>
            <person name="Wang S."/>
            <person name="Wang H."/>
            <person name="Wang A."/>
            <person name="Jiang F."/>
            <person name="Liu H."/>
            <person name="Zhao H."/>
            <person name="Xu D."/>
            <person name="Zhang Y."/>
        </authorList>
    </citation>
    <scope>NUCLEOTIDE SEQUENCE [LARGE SCALE GENOMIC DNA]</scope>
    <source>
        <strain evidence="2">cv. Yunnan</strain>
        <tissue evidence="1">Leaves</tissue>
    </source>
</reference>
<dbReference type="EMBL" id="CM042034">
    <property type="protein sequence ID" value="KAI3763212.1"/>
    <property type="molecule type" value="Genomic_DNA"/>
</dbReference>
<evidence type="ECO:0000313" key="1">
    <source>
        <dbReference type="EMBL" id="KAI3763212.1"/>
    </source>
</evidence>
<proteinExistence type="predicted"/>
<reference evidence="2" key="1">
    <citation type="journal article" date="2022" name="Mol. Ecol. Resour.">
        <title>The genomes of chicory, endive, great burdock and yacon provide insights into Asteraceae palaeo-polyploidization history and plant inulin production.</title>
        <authorList>
            <person name="Fan W."/>
            <person name="Wang S."/>
            <person name="Wang H."/>
            <person name="Wang A."/>
            <person name="Jiang F."/>
            <person name="Liu H."/>
            <person name="Zhao H."/>
            <person name="Xu D."/>
            <person name="Zhang Y."/>
        </authorList>
    </citation>
    <scope>NUCLEOTIDE SEQUENCE [LARGE SCALE GENOMIC DNA]</scope>
    <source>
        <strain evidence="2">cv. Yunnan</strain>
    </source>
</reference>
<evidence type="ECO:0000313" key="2">
    <source>
        <dbReference type="Proteomes" id="UP001056120"/>
    </source>
</evidence>
<dbReference type="Proteomes" id="UP001056120">
    <property type="component" value="Linkage Group LG17"/>
</dbReference>
<name>A0ACB9EXS5_9ASTR</name>
<protein>
    <submittedName>
        <fullName evidence="1">Uncharacterized protein</fullName>
    </submittedName>
</protein>
<gene>
    <name evidence="1" type="ORF">L1987_53665</name>
</gene>
<keyword evidence="2" id="KW-1185">Reference proteome</keyword>
<comment type="caution">
    <text evidence="1">The sequence shown here is derived from an EMBL/GenBank/DDBJ whole genome shotgun (WGS) entry which is preliminary data.</text>
</comment>
<sequence length="85" mass="10076">MIKKTRTNHGCPTSILFICRSNPGLSFQYGLQHYIKRKRNRRAETRFRRRRSSNHTLHPHRSESKSTNNKTLNPQIISTLRGSDW</sequence>
<accession>A0ACB9EXS5</accession>
<organism evidence="1 2">
    <name type="scientific">Smallanthus sonchifolius</name>
    <dbReference type="NCBI Taxonomy" id="185202"/>
    <lineage>
        <taxon>Eukaryota</taxon>
        <taxon>Viridiplantae</taxon>
        <taxon>Streptophyta</taxon>
        <taxon>Embryophyta</taxon>
        <taxon>Tracheophyta</taxon>
        <taxon>Spermatophyta</taxon>
        <taxon>Magnoliopsida</taxon>
        <taxon>eudicotyledons</taxon>
        <taxon>Gunneridae</taxon>
        <taxon>Pentapetalae</taxon>
        <taxon>asterids</taxon>
        <taxon>campanulids</taxon>
        <taxon>Asterales</taxon>
        <taxon>Asteraceae</taxon>
        <taxon>Asteroideae</taxon>
        <taxon>Heliantheae alliance</taxon>
        <taxon>Millerieae</taxon>
        <taxon>Smallanthus</taxon>
    </lineage>
</organism>